<evidence type="ECO:0000313" key="2">
    <source>
        <dbReference type="EMBL" id="EKC61898.1"/>
    </source>
</evidence>
<dbReference type="AlphaFoldDB" id="K1SW18"/>
<comment type="caution">
    <text evidence="2">The sequence shown here is derived from an EMBL/GenBank/DDBJ whole genome shotgun (WGS) entry which is preliminary data.</text>
</comment>
<reference evidence="2" key="1">
    <citation type="journal article" date="2013" name="Environ. Microbiol.">
        <title>Microbiota from the distal guts of lean and obese adolescents exhibit partial functional redundancy besides clear differences in community structure.</title>
        <authorList>
            <person name="Ferrer M."/>
            <person name="Ruiz A."/>
            <person name="Lanza F."/>
            <person name="Haange S.B."/>
            <person name="Oberbach A."/>
            <person name="Till H."/>
            <person name="Bargiela R."/>
            <person name="Campoy C."/>
            <person name="Segura M.T."/>
            <person name="Richter M."/>
            <person name="von Bergen M."/>
            <person name="Seifert J."/>
            <person name="Suarez A."/>
        </authorList>
    </citation>
    <scope>NUCLEOTIDE SEQUENCE</scope>
</reference>
<name>K1SW18_9ZZZZ</name>
<dbReference type="Pfam" id="PF21252">
    <property type="entry name" value="Glyco_hydro_109_C"/>
    <property type="match status" value="1"/>
</dbReference>
<dbReference type="InterPro" id="IPR049303">
    <property type="entry name" value="Glyco_hydro_109_C"/>
</dbReference>
<dbReference type="Gene3D" id="3.30.360.10">
    <property type="entry name" value="Dihydrodipicolinate Reductase, domain 2"/>
    <property type="match status" value="1"/>
</dbReference>
<gene>
    <name evidence="2" type="ORF">LEA_12118</name>
</gene>
<feature type="domain" description="Glycosyl hydrolase 109 C-terminal" evidence="1">
    <location>
        <begin position="1"/>
        <end position="42"/>
    </location>
</feature>
<evidence type="ECO:0000259" key="1">
    <source>
        <dbReference type="Pfam" id="PF21252"/>
    </source>
</evidence>
<sequence length="123" mass="14461">MHDTTLPRPRSLNYEVQGTNGIWNAEKNAIYIDGLSPFEEWEPEDKYIEQYKHRFWQQWESEALRYDGHHQGMDYIMLRVLGEALQGRENYPATLEDMATWAAVSPYSKISIQKGASIPFPYF</sequence>
<proteinExistence type="predicted"/>
<protein>
    <submittedName>
        <fullName evidence="2">Oxidoreductase, Gfo/Idh/MocA family protein</fullName>
    </submittedName>
</protein>
<accession>K1SW18</accession>
<dbReference type="EMBL" id="AJWY01008195">
    <property type="protein sequence ID" value="EKC61898.1"/>
    <property type="molecule type" value="Genomic_DNA"/>
</dbReference>
<organism evidence="2">
    <name type="scientific">human gut metagenome</name>
    <dbReference type="NCBI Taxonomy" id="408170"/>
    <lineage>
        <taxon>unclassified sequences</taxon>
        <taxon>metagenomes</taxon>
        <taxon>organismal metagenomes</taxon>
    </lineage>
</organism>